<dbReference type="Proteomes" id="UP000602647">
    <property type="component" value="Unassembled WGS sequence"/>
</dbReference>
<dbReference type="RefSeq" id="WP_187303403.1">
    <property type="nucleotide sequence ID" value="NZ_JACRYT010000011.1"/>
</dbReference>
<comment type="caution">
    <text evidence="3">The sequence shown here is derived from an EMBL/GenBank/DDBJ whole genome shotgun (WGS) entry which is preliminary data.</text>
</comment>
<keyword evidence="4" id="KW-1185">Reference proteome</keyword>
<dbReference type="NCBIfam" id="TIGR03057">
    <property type="entry name" value="xxxLxxG_by_4"/>
    <property type="match status" value="1"/>
</dbReference>
<organism evidence="3 4">
    <name type="scientific">Zhenpiania hominis</name>
    <dbReference type="NCBI Taxonomy" id="2763644"/>
    <lineage>
        <taxon>Bacteria</taxon>
        <taxon>Bacillati</taxon>
        <taxon>Bacillota</taxon>
        <taxon>Clostridia</taxon>
        <taxon>Peptostreptococcales</taxon>
        <taxon>Anaerovoracaceae</taxon>
        <taxon>Zhenpiania</taxon>
    </lineage>
</organism>
<evidence type="ECO:0000256" key="1">
    <source>
        <dbReference type="SAM" id="MobiDB-lite"/>
    </source>
</evidence>
<name>A0A923SR53_9FIRM</name>
<dbReference type="InterPro" id="IPR023908">
    <property type="entry name" value="xxxLxxG_rpt"/>
</dbReference>
<keyword evidence="2" id="KW-0732">Signal</keyword>
<evidence type="ECO:0000256" key="2">
    <source>
        <dbReference type="SAM" id="SignalP"/>
    </source>
</evidence>
<evidence type="ECO:0000313" key="4">
    <source>
        <dbReference type="Proteomes" id="UP000602647"/>
    </source>
</evidence>
<gene>
    <name evidence="3" type="ORF">H9L42_10710</name>
</gene>
<feature type="region of interest" description="Disordered" evidence="1">
    <location>
        <begin position="439"/>
        <end position="476"/>
    </location>
</feature>
<feature type="chain" id="PRO_5037954721" description="X-X-X-Leu-X-X-Gly heptad repeats" evidence="2">
    <location>
        <begin position="25"/>
        <end position="547"/>
    </location>
</feature>
<sequence>MGKRWIAIGLAVVLVCTATSPVFAAQAPSEKEEVVYADLKDNGQTEEVYVVNIFENQKKIEDYGIYESVRNMTSTDEIRQKGDQIQIATEDDILYYQGNLRSGEIPWDIGITCFLDGKECSAKELAGSSGHLRIRVKIRQNQDADPEYFENYALQVTAALNTENCRNITAKGATEANAGGNRQFTWTLLPKTEKTLNLTADVADFEMESISFNGVKMNLDVDLDKDALTRQFDALETAVAAIDKGAKTLDKGTENLSEGAEELDKGARELKEKTAPLKKESKELSKKLKQAEKLESASGQVKGATEVLAEGTEKLKEGISYQAFKSAMAQQGLDLDSLKSGNQQMLQLLNQLEGLIPAAYQEKFAEAKKLLQGNLGALSGMEQYLNQASKSVSQADEGADALAESYADFDKAIRSLSGQLEDVDLSQLGKLADGAETLAEGSGSLKSGSSALSEGSGSLSVGTGELNSQTSGMSEKAGEEIDSVLSGISGTGETVKSFVSEKNTNVKAVQFVIKNEAITLPEKSVPKETKAESRSLWQKFLDLFGIS</sequence>
<dbReference type="AlphaFoldDB" id="A0A923SR53"/>
<reference evidence="3" key="1">
    <citation type="submission" date="2020-08" db="EMBL/GenBank/DDBJ databases">
        <title>Genome public.</title>
        <authorList>
            <person name="Liu C."/>
            <person name="Sun Q."/>
        </authorList>
    </citation>
    <scope>NUCLEOTIDE SEQUENCE</scope>
    <source>
        <strain evidence="3">BX12</strain>
    </source>
</reference>
<feature type="signal peptide" evidence="2">
    <location>
        <begin position="1"/>
        <end position="24"/>
    </location>
</feature>
<protein>
    <recommendedName>
        <fullName evidence="5">X-X-X-Leu-X-X-Gly heptad repeats</fullName>
    </recommendedName>
</protein>
<proteinExistence type="predicted"/>
<feature type="compositionally biased region" description="Basic and acidic residues" evidence="1">
    <location>
        <begin position="262"/>
        <end position="284"/>
    </location>
</feature>
<evidence type="ECO:0000313" key="3">
    <source>
        <dbReference type="EMBL" id="MBC6680306.1"/>
    </source>
</evidence>
<dbReference type="EMBL" id="JACRYT010000011">
    <property type="protein sequence ID" value="MBC6680306.1"/>
    <property type="molecule type" value="Genomic_DNA"/>
</dbReference>
<feature type="compositionally biased region" description="Low complexity" evidence="1">
    <location>
        <begin position="439"/>
        <end position="466"/>
    </location>
</feature>
<accession>A0A923SR53</accession>
<evidence type="ECO:0008006" key="5">
    <source>
        <dbReference type="Google" id="ProtNLM"/>
    </source>
</evidence>
<feature type="region of interest" description="Disordered" evidence="1">
    <location>
        <begin position="253"/>
        <end position="284"/>
    </location>
</feature>